<feature type="compositionally biased region" description="Low complexity" evidence="2">
    <location>
        <begin position="53"/>
        <end position="63"/>
    </location>
</feature>
<evidence type="ECO:0000313" key="5">
    <source>
        <dbReference type="Proteomes" id="UP000053558"/>
    </source>
</evidence>
<name>A0A5M3MEF6_CONPW</name>
<keyword evidence="1" id="KW-0175">Coiled coil</keyword>
<dbReference type="GeneID" id="19203784"/>
<evidence type="ECO:0000256" key="3">
    <source>
        <dbReference type="SAM" id="SignalP"/>
    </source>
</evidence>
<proteinExistence type="predicted"/>
<evidence type="ECO:0008006" key="6">
    <source>
        <dbReference type="Google" id="ProtNLM"/>
    </source>
</evidence>
<accession>A0A5M3MEF6</accession>
<feature type="chain" id="PRO_5024454218" description="Up-regulated during septation protein 1 domain-containing protein" evidence="3">
    <location>
        <begin position="22"/>
        <end position="812"/>
    </location>
</feature>
<dbReference type="Proteomes" id="UP000053558">
    <property type="component" value="Unassembled WGS sequence"/>
</dbReference>
<organism evidence="4 5">
    <name type="scientific">Coniophora puteana (strain RWD-64-598)</name>
    <name type="common">Brown rot fungus</name>
    <dbReference type="NCBI Taxonomy" id="741705"/>
    <lineage>
        <taxon>Eukaryota</taxon>
        <taxon>Fungi</taxon>
        <taxon>Dikarya</taxon>
        <taxon>Basidiomycota</taxon>
        <taxon>Agaricomycotina</taxon>
        <taxon>Agaricomycetes</taxon>
        <taxon>Agaricomycetidae</taxon>
        <taxon>Boletales</taxon>
        <taxon>Coniophorineae</taxon>
        <taxon>Coniophoraceae</taxon>
        <taxon>Coniophora</taxon>
    </lineage>
</organism>
<dbReference type="KEGG" id="cput:CONPUDRAFT_157552"/>
<dbReference type="RefSeq" id="XP_007772693.1">
    <property type="nucleotide sequence ID" value="XM_007774503.1"/>
</dbReference>
<reference evidence="5" key="1">
    <citation type="journal article" date="2012" name="Science">
        <title>The Paleozoic origin of enzymatic lignin decomposition reconstructed from 31 fungal genomes.</title>
        <authorList>
            <person name="Floudas D."/>
            <person name="Binder M."/>
            <person name="Riley R."/>
            <person name="Barry K."/>
            <person name="Blanchette R.A."/>
            <person name="Henrissat B."/>
            <person name="Martinez A.T."/>
            <person name="Otillar R."/>
            <person name="Spatafora J.W."/>
            <person name="Yadav J.S."/>
            <person name="Aerts A."/>
            <person name="Benoit I."/>
            <person name="Boyd A."/>
            <person name="Carlson A."/>
            <person name="Copeland A."/>
            <person name="Coutinho P.M."/>
            <person name="de Vries R.P."/>
            <person name="Ferreira P."/>
            <person name="Findley K."/>
            <person name="Foster B."/>
            <person name="Gaskell J."/>
            <person name="Glotzer D."/>
            <person name="Gorecki P."/>
            <person name="Heitman J."/>
            <person name="Hesse C."/>
            <person name="Hori C."/>
            <person name="Igarashi K."/>
            <person name="Jurgens J.A."/>
            <person name="Kallen N."/>
            <person name="Kersten P."/>
            <person name="Kohler A."/>
            <person name="Kuees U."/>
            <person name="Kumar T.K.A."/>
            <person name="Kuo A."/>
            <person name="LaButti K."/>
            <person name="Larrondo L.F."/>
            <person name="Lindquist E."/>
            <person name="Ling A."/>
            <person name="Lombard V."/>
            <person name="Lucas S."/>
            <person name="Lundell T."/>
            <person name="Martin R."/>
            <person name="McLaughlin D.J."/>
            <person name="Morgenstern I."/>
            <person name="Morin E."/>
            <person name="Murat C."/>
            <person name="Nagy L.G."/>
            <person name="Nolan M."/>
            <person name="Ohm R.A."/>
            <person name="Patyshakuliyeva A."/>
            <person name="Rokas A."/>
            <person name="Ruiz-Duenas F.J."/>
            <person name="Sabat G."/>
            <person name="Salamov A."/>
            <person name="Samejima M."/>
            <person name="Schmutz J."/>
            <person name="Slot J.C."/>
            <person name="St John F."/>
            <person name="Stenlid J."/>
            <person name="Sun H."/>
            <person name="Sun S."/>
            <person name="Syed K."/>
            <person name="Tsang A."/>
            <person name="Wiebenga A."/>
            <person name="Young D."/>
            <person name="Pisabarro A."/>
            <person name="Eastwood D.C."/>
            <person name="Martin F."/>
            <person name="Cullen D."/>
            <person name="Grigoriev I.V."/>
            <person name="Hibbett D.S."/>
        </authorList>
    </citation>
    <scope>NUCLEOTIDE SEQUENCE [LARGE SCALE GENOMIC DNA]</scope>
    <source>
        <strain evidence="5">RWD-64-598 SS2</strain>
    </source>
</reference>
<keyword evidence="5" id="KW-1185">Reference proteome</keyword>
<feature type="coiled-coil region" evidence="1">
    <location>
        <begin position="692"/>
        <end position="719"/>
    </location>
</feature>
<protein>
    <recommendedName>
        <fullName evidence="6">Up-regulated during septation protein 1 domain-containing protein</fullName>
    </recommendedName>
</protein>
<feature type="compositionally biased region" description="Low complexity" evidence="2">
    <location>
        <begin position="630"/>
        <end position="671"/>
    </location>
</feature>
<evidence type="ECO:0000256" key="1">
    <source>
        <dbReference type="SAM" id="Coils"/>
    </source>
</evidence>
<comment type="caution">
    <text evidence="4">The sequence shown here is derived from an EMBL/GenBank/DDBJ whole genome shotgun (WGS) entry which is preliminary data.</text>
</comment>
<feature type="coiled-coil region" evidence="1">
    <location>
        <begin position="113"/>
        <end position="147"/>
    </location>
</feature>
<sequence length="812" mass="87953">MSRTFNNLLAVVSAALGLALAIVHPLVTAFGVGAMVLCGKTSKAPPEGANLGEESPSPTETYTTSEFDNLKARLKLAELDERIIATELGATKALNTVLETELAALRPAFKIQADRCRERIRIRDEEVEALREQVYDANERRRNEKAEGDKQRDHTRRVERKLLALSIAWSYSEQSIAALPPPPSLSISPSTDIQALQTALTEANRRVEVQTDRAELSGQVLQDLLHVNEQVCARMEALERVIAELRTGTSKVFSVRDHHAASLLAPVALSSFNSVVNSPRIPSPLISSSSLPIVSMDYTSSSISPSTLIPLAQIAQASSDHDLSSPRIPSLMTSSASLPILPMHSTSAPPLSSNMVTISPSTPALSLSCPSPSCTLSVHSGFSPKAFFSSSASAPHSLLYPSHDPAEIDTAFFDHIHHLDQLVASLESKIQALEYTNQELEGDLGDQLSIAMQLTEVIFSVGQAPAANDEEINIIKRVILKTLDEQELEDVEKHIADRKSLHASPQIILTQPEGGMVRGVDNISRLISTRNYFYSPMSASTTSALVSSDHMAVSKIVSDVDRPIVDGPLLNLWGYDPSPRDLADFSFGVDVHACAGQEKAEEDLPEGSTCVTGDTSSVSLSSDDDDTEYSTDAASSSSSLMSSPTLPFTPLTSSRSTSPPTSPSTPSVTCLDDNEWFLPKEGLEKESLSPAQTSTTSEIDNLKARLKRAELDVRIMVNELGATKASNIVLDTEVATLCSAFKTQAADRLREHIRIQHQEAVALRGQVYDANERRKKALHAVVTAQKVTEGEKAFRIQAEVAVDQQRDEAKRV</sequence>
<evidence type="ECO:0000256" key="2">
    <source>
        <dbReference type="SAM" id="MobiDB-lite"/>
    </source>
</evidence>
<dbReference type="EMBL" id="JH711584">
    <property type="protein sequence ID" value="EIW77300.1"/>
    <property type="molecule type" value="Genomic_DNA"/>
</dbReference>
<feature type="region of interest" description="Disordered" evidence="2">
    <location>
        <begin position="598"/>
        <end position="671"/>
    </location>
</feature>
<dbReference type="AlphaFoldDB" id="A0A5M3MEF6"/>
<gene>
    <name evidence="4" type="ORF">CONPUDRAFT_157552</name>
</gene>
<feature type="region of interest" description="Disordered" evidence="2">
    <location>
        <begin position="43"/>
        <end position="63"/>
    </location>
</feature>
<keyword evidence="3" id="KW-0732">Signal</keyword>
<evidence type="ECO:0000313" key="4">
    <source>
        <dbReference type="EMBL" id="EIW77300.1"/>
    </source>
</evidence>
<feature type="signal peptide" evidence="3">
    <location>
        <begin position="1"/>
        <end position="21"/>
    </location>
</feature>